<protein>
    <recommendedName>
        <fullName evidence="3">Preprotein translocase subunit SecA</fullName>
    </recommendedName>
</protein>
<evidence type="ECO:0008006" key="3">
    <source>
        <dbReference type="Google" id="ProtNLM"/>
    </source>
</evidence>
<evidence type="ECO:0000313" key="1">
    <source>
        <dbReference type="EMBL" id="SPS02198.1"/>
    </source>
</evidence>
<dbReference type="EMBL" id="OVTA01000060">
    <property type="protein sequence ID" value="SPS02198.1"/>
    <property type="molecule type" value="Genomic_DNA"/>
</dbReference>
<dbReference type="AlphaFoldDB" id="A0A375JAR7"/>
<sequence length="65" mass="7248">MLSPHEIAALMILRDSESTRELDPADISALVERQLVRLETSRPDGGPLRLTIAGQRIVNAVDKRR</sequence>
<accession>A0A375JAR7</accession>
<reference evidence="1 2" key="1">
    <citation type="submission" date="2018-01" db="EMBL/GenBank/DDBJ databases">
        <authorList>
            <person name="Gaut B.S."/>
            <person name="Morton B.R."/>
            <person name="Clegg M.T."/>
            <person name="Duvall M.R."/>
        </authorList>
    </citation>
    <scope>NUCLEOTIDE SEQUENCE [LARGE SCALE GENOMIC DNA]</scope>
    <source>
        <strain evidence="1">Cupriavidus taiwanensis cmp 52</strain>
    </source>
</reference>
<proteinExistence type="predicted"/>
<dbReference type="Proteomes" id="UP000256805">
    <property type="component" value="Unassembled WGS sequence"/>
</dbReference>
<gene>
    <name evidence="1" type="ORF">CBM2634_P180002</name>
</gene>
<organism evidence="1 2">
    <name type="scientific">Cupriavidus taiwanensis</name>
    <dbReference type="NCBI Taxonomy" id="164546"/>
    <lineage>
        <taxon>Bacteria</taxon>
        <taxon>Pseudomonadati</taxon>
        <taxon>Pseudomonadota</taxon>
        <taxon>Betaproteobacteria</taxon>
        <taxon>Burkholderiales</taxon>
        <taxon>Burkholderiaceae</taxon>
        <taxon>Cupriavidus</taxon>
    </lineage>
</organism>
<name>A0A375JAR7_9BURK</name>
<evidence type="ECO:0000313" key="2">
    <source>
        <dbReference type="Proteomes" id="UP000256805"/>
    </source>
</evidence>